<sequence>MGRTSKGAFGWQSPRHLPRGYDLERRGWHRIGCEEAERAGEPVLWLVDREHGFLPQPIKHTLVTDIADPRLRARLLALGVGDVLAPGTAIDELAIRARRVLDRAGEVSRCRSVGALTLDLLRRDGFVRHRRLGLHPREFEMAWHLAELGPRGASRNRLLREVWDIRHEPETNSVAVHAFRLRAKLRVHGLAGMLATDRAGRYRLIPLDEPDILRDKAGNPDAEERERDRTVL</sequence>
<comment type="caution">
    <text evidence="4">The sequence shown here is derived from an EMBL/GenBank/DDBJ whole genome shotgun (WGS) entry which is preliminary data.</text>
</comment>
<evidence type="ECO:0000259" key="3">
    <source>
        <dbReference type="PROSITE" id="PS51755"/>
    </source>
</evidence>
<dbReference type="Pfam" id="PF00486">
    <property type="entry name" value="Trans_reg_C"/>
    <property type="match status" value="1"/>
</dbReference>
<dbReference type="SUPFAM" id="SSF46894">
    <property type="entry name" value="C-terminal effector domain of the bipartite response regulators"/>
    <property type="match status" value="1"/>
</dbReference>
<dbReference type="SMART" id="SM00862">
    <property type="entry name" value="Trans_reg_C"/>
    <property type="match status" value="1"/>
</dbReference>
<proteinExistence type="predicted"/>
<feature type="domain" description="OmpR/PhoB-type" evidence="3">
    <location>
        <begin position="108"/>
        <end position="206"/>
    </location>
</feature>
<name>A0ABQ1FHC9_9SPHN</name>
<evidence type="ECO:0000313" key="5">
    <source>
        <dbReference type="Proteomes" id="UP000603317"/>
    </source>
</evidence>
<dbReference type="InterPro" id="IPR001867">
    <property type="entry name" value="OmpR/PhoB-type_DNA-bd"/>
</dbReference>
<reference evidence="5" key="1">
    <citation type="journal article" date="2019" name="Int. J. Syst. Evol. Microbiol.">
        <title>The Global Catalogue of Microorganisms (GCM) 10K type strain sequencing project: providing services to taxonomists for standard genome sequencing and annotation.</title>
        <authorList>
            <consortium name="The Broad Institute Genomics Platform"/>
            <consortium name="The Broad Institute Genome Sequencing Center for Infectious Disease"/>
            <person name="Wu L."/>
            <person name="Ma J."/>
        </authorList>
    </citation>
    <scope>NUCLEOTIDE SEQUENCE [LARGE SCALE GENOMIC DNA]</scope>
    <source>
        <strain evidence="5">CGMCC 1.15297</strain>
    </source>
</reference>
<dbReference type="EMBL" id="BMID01000001">
    <property type="protein sequence ID" value="GGA10299.1"/>
    <property type="molecule type" value="Genomic_DNA"/>
</dbReference>
<evidence type="ECO:0000256" key="2">
    <source>
        <dbReference type="PROSITE-ProRule" id="PRU01091"/>
    </source>
</evidence>
<accession>A0ABQ1FHC9</accession>
<dbReference type="RefSeq" id="WP_188642632.1">
    <property type="nucleotide sequence ID" value="NZ_BMID01000001.1"/>
</dbReference>
<keyword evidence="5" id="KW-1185">Reference proteome</keyword>
<dbReference type="CDD" id="cd00383">
    <property type="entry name" value="trans_reg_C"/>
    <property type="match status" value="1"/>
</dbReference>
<evidence type="ECO:0000256" key="1">
    <source>
        <dbReference type="ARBA" id="ARBA00023125"/>
    </source>
</evidence>
<dbReference type="PROSITE" id="PS51755">
    <property type="entry name" value="OMPR_PHOB"/>
    <property type="match status" value="1"/>
</dbReference>
<dbReference type="Gene3D" id="1.10.10.10">
    <property type="entry name" value="Winged helix-like DNA-binding domain superfamily/Winged helix DNA-binding domain"/>
    <property type="match status" value="1"/>
</dbReference>
<protein>
    <recommendedName>
        <fullName evidence="3">OmpR/PhoB-type domain-containing protein</fullName>
    </recommendedName>
</protein>
<dbReference type="InterPro" id="IPR036388">
    <property type="entry name" value="WH-like_DNA-bd_sf"/>
</dbReference>
<keyword evidence="1 2" id="KW-0238">DNA-binding</keyword>
<dbReference type="InterPro" id="IPR016032">
    <property type="entry name" value="Sig_transdc_resp-reg_C-effctor"/>
</dbReference>
<organism evidence="4 5">
    <name type="scientific">Blastomonas marina</name>
    <dbReference type="NCBI Taxonomy" id="1867408"/>
    <lineage>
        <taxon>Bacteria</taxon>
        <taxon>Pseudomonadati</taxon>
        <taxon>Pseudomonadota</taxon>
        <taxon>Alphaproteobacteria</taxon>
        <taxon>Sphingomonadales</taxon>
        <taxon>Sphingomonadaceae</taxon>
        <taxon>Blastomonas</taxon>
    </lineage>
</organism>
<gene>
    <name evidence="4" type="ORF">GCM10010923_20950</name>
</gene>
<dbReference type="Proteomes" id="UP000603317">
    <property type="component" value="Unassembled WGS sequence"/>
</dbReference>
<evidence type="ECO:0000313" key="4">
    <source>
        <dbReference type="EMBL" id="GGA10299.1"/>
    </source>
</evidence>
<feature type="DNA-binding region" description="OmpR/PhoB-type" evidence="2">
    <location>
        <begin position="108"/>
        <end position="206"/>
    </location>
</feature>